<feature type="transmembrane region" description="Helical" evidence="6">
    <location>
        <begin position="401"/>
        <end position="425"/>
    </location>
</feature>
<evidence type="ECO:0000259" key="8">
    <source>
        <dbReference type="Pfam" id="PF12704"/>
    </source>
</evidence>
<keyword evidence="2" id="KW-1003">Cell membrane</keyword>
<keyword evidence="4 6" id="KW-1133">Transmembrane helix</keyword>
<dbReference type="InterPro" id="IPR003838">
    <property type="entry name" value="ABC3_permease_C"/>
</dbReference>
<evidence type="ECO:0000256" key="5">
    <source>
        <dbReference type="ARBA" id="ARBA00023136"/>
    </source>
</evidence>
<evidence type="ECO:0000259" key="7">
    <source>
        <dbReference type="Pfam" id="PF02687"/>
    </source>
</evidence>
<dbReference type="GO" id="GO:0022857">
    <property type="term" value="F:transmembrane transporter activity"/>
    <property type="evidence" value="ECO:0007669"/>
    <property type="project" value="TreeGrafter"/>
</dbReference>
<feature type="domain" description="ABC3 transporter permease C-terminal" evidence="7">
    <location>
        <begin position="660"/>
        <end position="773"/>
    </location>
</feature>
<evidence type="ECO:0000256" key="2">
    <source>
        <dbReference type="ARBA" id="ARBA00022475"/>
    </source>
</evidence>
<comment type="subcellular location">
    <subcellularLocation>
        <location evidence="1">Cell membrane</location>
        <topology evidence="1">Multi-pass membrane protein</topology>
    </subcellularLocation>
</comment>
<organism evidence="9 10">
    <name type="scientific">Bacteroides ovatus</name>
    <dbReference type="NCBI Taxonomy" id="28116"/>
    <lineage>
        <taxon>Bacteria</taxon>
        <taxon>Pseudomonadati</taxon>
        <taxon>Bacteroidota</taxon>
        <taxon>Bacteroidia</taxon>
        <taxon>Bacteroidales</taxon>
        <taxon>Bacteroidaceae</taxon>
        <taxon>Bacteroides</taxon>
    </lineage>
</organism>
<dbReference type="GO" id="GO:0005886">
    <property type="term" value="C:plasma membrane"/>
    <property type="evidence" value="ECO:0007669"/>
    <property type="project" value="UniProtKB-SubCell"/>
</dbReference>
<feature type="domain" description="MacB-like periplasmic core" evidence="8">
    <location>
        <begin position="479"/>
        <end position="578"/>
    </location>
</feature>
<dbReference type="Proteomes" id="UP000181870">
    <property type="component" value="Unassembled WGS sequence"/>
</dbReference>
<feature type="transmembrane region" description="Helical" evidence="6">
    <location>
        <begin position="744"/>
        <end position="766"/>
    </location>
</feature>
<sequence>MIKHYLKVAFRNLMKYKTQSLVSIIGLAVGFTCFALSALWIRYEMTYDNFHEGAERIYLVRAHYANEPGTSKFTPYPLMKYLQDKMPEIEAVTAFTAHHVKFRMEDTEQEIGMIAADSVFMNFFDIQLLKGTVNFLKCDGQEVAITKEFAKRLFSKEEDALGKEVEVGRRVCKIGAIVSGWSNHSNIPYNILAPARHSPRWGSSNEQLFIRVRERTDIDAFRTKMSTVCINDIEKESELSDLLITRMSALRYSDYVDKADVVISFSYIFYFSLAGGLVIICSLFNYLTLFISRLCMRNREMALRKVNGANNKALSVQFAIELLLLLCIALIGGLLLVEMSMSQFLNFTQIEASSYYGEILVYLLAVIILSFLFALMPLSYFRRRTLQETIKGGVATARPYLFRRIGIIVQLIVSLAFIFCTVVIMKQLYFLKNTDLGMERHRVANVALGNGDINQWVEKIKALPMVTETLPPVYFPIIPVGPMMYVEITNWDGLPKVTEKTLLVGIMPAKEEFFKFYDLKLLEGEFISEKSLQNEVVVDESTCLKFGWKHALGKTFGNNINGRQDIAYKVVGVVKNFSYRSPTSKPGLIAFQRPEAQEYLLNRASILFKFKEGTWNECREAIEKLHKEEFPNAYLRLFSEEEEYGKYLRSEDALMKLLSFVSLVCVLISVFGIFSLVTLSCEQRQKEIAIRKVNGAQIRHILQMFFREYFLLLIIAAVIAFPMGYVVMRQWIETYVRQTAINGWVYVGIFAVMAIIILFCIIWRIWKAARQNPAEVLKSE</sequence>
<feature type="transmembrane region" description="Helical" evidence="6">
    <location>
        <begin position="709"/>
        <end position="732"/>
    </location>
</feature>
<evidence type="ECO:0000313" key="10">
    <source>
        <dbReference type="Proteomes" id="UP000181870"/>
    </source>
</evidence>
<dbReference type="PANTHER" id="PTHR30572">
    <property type="entry name" value="MEMBRANE COMPONENT OF TRANSPORTER-RELATED"/>
    <property type="match status" value="1"/>
</dbReference>
<feature type="domain" description="ABC3 transporter permease C-terminal" evidence="7">
    <location>
        <begin position="274"/>
        <end position="384"/>
    </location>
</feature>
<accession>A0A1G8HNS7</accession>
<evidence type="ECO:0000256" key="1">
    <source>
        <dbReference type="ARBA" id="ARBA00004651"/>
    </source>
</evidence>
<feature type="transmembrane region" description="Helical" evidence="6">
    <location>
        <begin position="657"/>
        <end position="681"/>
    </location>
</feature>
<protein>
    <submittedName>
        <fullName evidence="9">FtsX-like permease family protein</fullName>
    </submittedName>
</protein>
<dbReference type="InterPro" id="IPR050250">
    <property type="entry name" value="Macrolide_Exporter_MacB"/>
</dbReference>
<feature type="transmembrane region" description="Helical" evidence="6">
    <location>
        <begin position="313"/>
        <end position="339"/>
    </location>
</feature>
<keyword evidence="5 6" id="KW-0472">Membrane</keyword>
<keyword evidence="3 6" id="KW-0812">Transmembrane</keyword>
<dbReference type="RefSeq" id="WP_074637794.1">
    <property type="nucleotide sequence ID" value="NZ_FNDO01000024.1"/>
</dbReference>
<dbReference type="EMBL" id="FNDO01000024">
    <property type="protein sequence ID" value="SDI08252.1"/>
    <property type="molecule type" value="Genomic_DNA"/>
</dbReference>
<dbReference type="PANTHER" id="PTHR30572:SF18">
    <property type="entry name" value="ABC-TYPE MACROLIDE FAMILY EXPORT SYSTEM PERMEASE COMPONENT 2"/>
    <property type="match status" value="1"/>
</dbReference>
<dbReference type="Pfam" id="PF02687">
    <property type="entry name" value="FtsX"/>
    <property type="match status" value="2"/>
</dbReference>
<feature type="transmembrane region" description="Helical" evidence="6">
    <location>
        <begin position="267"/>
        <end position="292"/>
    </location>
</feature>
<evidence type="ECO:0000313" key="9">
    <source>
        <dbReference type="EMBL" id="SDI08252.1"/>
    </source>
</evidence>
<evidence type="ECO:0000256" key="6">
    <source>
        <dbReference type="SAM" id="Phobius"/>
    </source>
</evidence>
<proteinExistence type="predicted"/>
<feature type="transmembrane region" description="Helical" evidence="6">
    <location>
        <begin position="359"/>
        <end position="381"/>
    </location>
</feature>
<reference evidence="9 10" key="1">
    <citation type="submission" date="2016-10" db="EMBL/GenBank/DDBJ databases">
        <authorList>
            <person name="de Groot N.N."/>
        </authorList>
    </citation>
    <scope>NUCLEOTIDE SEQUENCE [LARGE SCALE GENOMIC DNA]</scope>
    <source>
        <strain evidence="9 10">NLAE-zl-C57</strain>
    </source>
</reference>
<feature type="transmembrane region" description="Helical" evidence="6">
    <location>
        <begin position="21"/>
        <end position="41"/>
    </location>
</feature>
<feature type="domain" description="MacB-like periplasmic core" evidence="8">
    <location>
        <begin position="20"/>
        <end position="226"/>
    </location>
</feature>
<dbReference type="InterPro" id="IPR025857">
    <property type="entry name" value="MacB_PCD"/>
</dbReference>
<name>A0A1G8HNS7_BACOV</name>
<dbReference type="AlphaFoldDB" id="A0A1G8HNS7"/>
<evidence type="ECO:0000256" key="3">
    <source>
        <dbReference type="ARBA" id="ARBA00022692"/>
    </source>
</evidence>
<gene>
    <name evidence="9" type="ORF">SAMN05192582_102459</name>
</gene>
<dbReference type="Pfam" id="PF12704">
    <property type="entry name" value="MacB_PCD"/>
    <property type="match status" value="2"/>
</dbReference>
<evidence type="ECO:0000256" key="4">
    <source>
        <dbReference type="ARBA" id="ARBA00022989"/>
    </source>
</evidence>